<dbReference type="PANTHER" id="PTHR34301">
    <property type="entry name" value="DNA-BINDING PROTEIN-RELATED"/>
    <property type="match status" value="1"/>
</dbReference>
<comment type="caution">
    <text evidence="1">The sequence shown here is derived from an EMBL/GenBank/DDBJ whole genome shotgun (WGS) entry which is preliminary data.</text>
</comment>
<dbReference type="SUPFAM" id="SSF52540">
    <property type="entry name" value="P-loop containing nucleoside triphosphate hydrolases"/>
    <property type="match status" value="1"/>
</dbReference>
<dbReference type="Proteomes" id="UP000182278">
    <property type="component" value="Unassembled WGS sequence"/>
</dbReference>
<dbReference type="STRING" id="1817893.AUJ66_02440"/>
<protein>
    <recommendedName>
        <fullName evidence="3">ATPase domain-containing protein</fullName>
    </recommendedName>
</protein>
<accession>A0A1J4SG47</accession>
<gene>
    <name evidence="1" type="ORF">AUJ66_02440</name>
</gene>
<sequence length="377" mass="43411">MNNPFIYGEEVIGESFIDRKKEIETFVRDIESNERIFLISPRRYGKTSLIVNLFLALKKKGLLTARIDLYKATSLQSFANLYASSVINAIESKPEKLVRIIQEFLPALRPTITMSPSGKTELGLDLRPREKNLELLLLDKLYNLPESIADKRKKHIVVAFDEFQEIRNLDGKNIEKALRSSIQQHHSVSYIFAGSKKTILYDMASNPSSPFYKMGKIVHLNKISKEDFEKFIVKEFAKRKTFLFDDAIEKIISLTENVPYNVQFLCHQLWDKCYEKKKITVQDVDETISDILSNQTPVYLTIWDNLPLSQRHLLKAIAISGGKNIFSHDFLTENKLGPAPSVQTSVNLLLSHGFLEKENGNYTLSDVFFKRWLERKA</sequence>
<dbReference type="Gene3D" id="3.40.50.300">
    <property type="entry name" value="P-loop containing nucleotide triphosphate hydrolases"/>
    <property type="match status" value="1"/>
</dbReference>
<dbReference type="InterPro" id="IPR027417">
    <property type="entry name" value="P-loop_NTPase"/>
</dbReference>
<dbReference type="EMBL" id="MNUO01000039">
    <property type="protein sequence ID" value="OIN97658.1"/>
    <property type="molecule type" value="Genomic_DNA"/>
</dbReference>
<evidence type="ECO:0000313" key="1">
    <source>
        <dbReference type="EMBL" id="OIN97658.1"/>
    </source>
</evidence>
<dbReference type="PANTHER" id="PTHR34301:SF8">
    <property type="entry name" value="ATPASE DOMAIN-CONTAINING PROTEIN"/>
    <property type="match status" value="1"/>
</dbReference>
<reference evidence="1 2" key="1">
    <citation type="journal article" date="2016" name="Environ. Microbiol.">
        <title>Genomic resolution of a cold subsurface aquifer community provides metabolic insights for novel microbes adapted to high CO concentrations.</title>
        <authorList>
            <person name="Probst A.J."/>
            <person name="Castelle C.J."/>
            <person name="Singh A."/>
            <person name="Brown C.T."/>
            <person name="Anantharaman K."/>
            <person name="Sharon I."/>
            <person name="Hug L.A."/>
            <person name="Burstein D."/>
            <person name="Emerson J.B."/>
            <person name="Thomas B.C."/>
            <person name="Banfield J.F."/>
        </authorList>
    </citation>
    <scope>NUCLEOTIDE SEQUENCE [LARGE SCALE GENOMIC DNA]</scope>
    <source>
        <strain evidence="1">CG1_02_38_46</strain>
    </source>
</reference>
<evidence type="ECO:0008006" key="3">
    <source>
        <dbReference type="Google" id="ProtNLM"/>
    </source>
</evidence>
<proteinExistence type="predicted"/>
<organism evidence="1 2">
    <name type="scientific">Candidatus Desantisbacteria bacterium CG1_02_38_46</name>
    <dbReference type="NCBI Taxonomy" id="1817893"/>
    <lineage>
        <taxon>Bacteria</taxon>
        <taxon>Candidatus Desantisiibacteriota</taxon>
    </lineage>
</organism>
<evidence type="ECO:0000313" key="2">
    <source>
        <dbReference type="Proteomes" id="UP000182278"/>
    </source>
</evidence>
<dbReference type="AlphaFoldDB" id="A0A1J4SG47"/>
<name>A0A1J4SG47_9BACT</name>